<name>A0ABY8PPY3_9BACT</name>
<dbReference type="PANTHER" id="PTHR10520:SF12">
    <property type="entry name" value="TRIFUNCTIONAL PURINE BIOSYNTHETIC PROTEIN ADENOSINE-3"/>
    <property type="match status" value="1"/>
</dbReference>
<evidence type="ECO:0000259" key="13">
    <source>
        <dbReference type="Pfam" id="PF00586"/>
    </source>
</evidence>
<evidence type="ECO:0000256" key="5">
    <source>
        <dbReference type="ARBA" id="ARBA00022598"/>
    </source>
</evidence>
<proteinExistence type="inferred from homology"/>
<keyword evidence="16" id="KW-1185">Reference proteome</keyword>
<keyword evidence="12" id="KW-0963">Cytoplasm</keyword>
<keyword evidence="7 12" id="KW-0067">ATP-binding</keyword>
<dbReference type="Gene3D" id="3.90.650.10">
    <property type="entry name" value="PurM-like C-terminal domain"/>
    <property type="match status" value="1"/>
</dbReference>
<protein>
    <recommendedName>
        <fullName evidence="4 12">Phosphoribosylformylglycinamidine cyclo-ligase</fullName>
        <ecNumber evidence="3 12">6.3.3.1</ecNumber>
    </recommendedName>
    <alternativeName>
        <fullName evidence="9 12">AIR synthase</fullName>
    </alternativeName>
    <alternativeName>
        <fullName evidence="10 12">AIRS</fullName>
    </alternativeName>
    <alternativeName>
        <fullName evidence="8 12">Phosphoribosyl-aminoimidazole synthetase</fullName>
    </alternativeName>
</protein>
<evidence type="ECO:0000256" key="6">
    <source>
        <dbReference type="ARBA" id="ARBA00022741"/>
    </source>
</evidence>
<evidence type="ECO:0000313" key="15">
    <source>
        <dbReference type="EMBL" id="WGS64698.1"/>
    </source>
</evidence>
<dbReference type="InterPro" id="IPR016188">
    <property type="entry name" value="PurM-like_N"/>
</dbReference>
<comment type="catalytic activity">
    <reaction evidence="11 12">
        <text>2-formamido-N(1)-(5-O-phospho-beta-D-ribosyl)acetamidine + ATP = 5-amino-1-(5-phospho-beta-D-ribosyl)imidazole + ADP + phosphate + H(+)</text>
        <dbReference type="Rhea" id="RHEA:23032"/>
        <dbReference type="ChEBI" id="CHEBI:15378"/>
        <dbReference type="ChEBI" id="CHEBI:30616"/>
        <dbReference type="ChEBI" id="CHEBI:43474"/>
        <dbReference type="ChEBI" id="CHEBI:137981"/>
        <dbReference type="ChEBI" id="CHEBI:147287"/>
        <dbReference type="ChEBI" id="CHEBI:456216"/>
        <dbReference type="EC" id="6.3.3.1"/>
    </reaction>
</comment>
<dbReference type="EC" id="6.3.3.1" evidence="3 12"/>
<dbReference type="InterPro" id="IPR036921">
    <property type="entry name" value="PurM-like_N_sf"/>
</dbReference>
<evidence type="ECO:0000256" key="8">
    <source>
        <dbReference type="ARBA" id="ARBA00031908"/>
    </source>
</evidence>
<comment type="similarity">
    <text evidence="2 12">Belongs to the AIR synthase family.</text>
</comment>
<dbReference type="Pfam" id="PF00586">
    <property type="entry name" value="AIRS"/>
    <property type="match status" value="1"/>
</dbReference>
<dbReference type="HAMAP" id="MF_00741">
    <property type="entry name" value="AIRS"/>
    <property type="match status" value="1"/>
</dbReference>
<dbReference type="InterPro" id="IPR004733">
    <property type="entry name" value="PurM_cligase"/>
</dbReference>
<sequence>MDYKKSGVNIDEANKMISNIKEKLNDNADMYAGVFSLNEIIEDYENPLLVASTDGVGTKMVLLEERKRWDIVAQDLVGMVLNDLVCVGAKPLFFLDYYATGKLNSKDGAAFLNHLINTLEEVNCKLIGGETAELPGLLVSNRVDVAGFGVGIVEKAKVLGKNKVKEGDIIIGLKSNGIHSNGYSLVRSLLNEGTLKFSEKIIAPTKIMVNQTLAIKDYIHAAAHITGGGIAENLSRVIPDGLSAEIYVNWKFNDVFKEILNAGVSIKEAFRVFNMGIGMIYILDQNNLDKIKELLPEEEIIELGKIGSGDKKVRIYY</sequence>
<organism evidence="15 16">
    <name type="scientific">Marinitoga aeolica</name>
    <dbReference type="NCBI Taxonomy" id="2809031"/>
    <lineage>
        <taxon>Bacteria</taxon>
        <taxon>Thermotogati</taxon>
        <taxon>Thermotogota</taxon>
        <taxon>Thermotogae</taxon>
        <taxon>Petrotogales</taxon>
        <taxon>Petrotogaceae</taxon>
        <taxon>Marinitoga</taxon>
    </lineage>
</organism>
<evidence type="ECO:0000256" key="3">
    <source>
        <dbReference type="ARBA" id="ARBA00013047"/>
    </source>
</evidence>
<dbReference type="CDD" id="cd02196">
    <property type="entry name" value="PurM"/>
    <property type="match status" value="1"/>
</dbReference>
<dbReference type="SUPFAM" id="SSF56042">
    <property type="entry name" value="PurM C-terminal domain-like"/>
    <property type="match status" value="1"/>
</dbReference>
<dbReference type="InterPro" id="IPR010918">
    <property type="entry name" value="PurM-like_C_dom"/>
</dbReference>
<dbReference type="PANTHER" id="PTHR10520">
    <property type="entry name" value="TRIFUNCTIONAL PURINE BIOSYNTHETIC PROTEIN ADENOSINE-3-RELATED"/>
    <property type="match status" value="1"/>
</dbReference>
<evidence type="ECO:0000313" key="16">
    <source>
        <dbReference type="Proteomes" id="UP001232493"/>
    </source>
</evidence>
<comment type="subcellular location">
    <subcellularLocation>
        <location evidence="12">Cytoplasm</location>
    </subcellularLocation>
</comment>
<gene>
    <name evidence="12 15" type="primary">purM</name>
    <name evidence="15" type="ORF">JRV97_10105</name>
</gene>
<evidence type="ECO:0000256" key="4">
    <source>
        <dbReference type="ARBA" id="ARBA00020367"/>
    </source>
</evidence>
<reference evidence="15 16" key="1">
    <citation type="submission" date="2021-02" db="EMBL/GenBank/DDBJ databases">
        <title>Characterization of Marinitoga sp. nov. str. BP5-C20A.</title>
        <authorList>
            <person name="Erauso G."/>
            <person name="Postec A."/>
        </authorList>
    </citation>
    <scope>NUCLEOTIDE SEQUENCE [LARGE SCALE GENOMIC DNA]</scope>
    <source>
        <strain evidence="15 16">BP5-C20A</strain>
    </source>
</reference>
<accession>A0ABY8PPY3</accession>
<evidence type="ECO:0000256" key="12">
    <source>
        <dbReference type="HAMAP-Rule" id="MF_00741"/>
    </source>
</evidence>
<dbReference type="Pfam" id="PF02769">
    <property type="entry name" value="AIRS_C"/>
    <property type="match status" value="1"/>
</dbReference>
<evidence type="ECO:0000259" key="14">
    <source>
        <dbReference type="Pfam" id="PF02769"/>
    </source>
</evidence>
<dbReference type="NCBIfam" id="TIGR00878">
    <property type="entry name" value="purM"/>
    <property type="match status" value="1"/>
</dbReference>
<feature type="domain" description="PurM-like N-terminal" evidence="13">
    <location>
        <begin position="48"/>
        <end position="153"/>
    </location>
</feature>
<dbReference type="SUPFAM" id="SSF55326">
    <property type="entry name" value="PurM N-terminal domain-like"/>
    <property type="match status" value="1"/>
</dbReference>
<dbReference type="EMBL" id="CP069362">
    <property type="protein sequence ID" value="WGS64698.1"/>
    <property type="molecule type" value="Genomic_DNA"/>
</dbReference>
<comment type="pathway">
    <text evidence="1 12">Purine metabolism; IMP biosynthesis via de novo pathway; 5-amino-1-(5-phospho-D-ribosyl)imidazole from N(2)-formyl-N(1)-(5-phospho-D-ribosyl)glycinamide: step 2/2.</text>
</comment>
<evidence type="ECO:0000256" key="7">
    <source>
        <dbReference type="ARBA" id="ARBA00022840"/>
    </source>
</evidence>
<evidence type="ECO:0000256" key="11">
    <source>
        <dbReference type="ARBA" id="ARBA00049057"/>
    </source>
</evidence>
<keyword evidence="6 12" id="KW-0547">Nucleotide-binding</keyword>
<keyword evidence="5 12" id="KW-0436">Ligase</keyword>
<dbReference type="Proteomes" id="UP001232493">
    <property type="component" value="Chromosome"/>
</dbReference>
<evidence type="ECO:0000256" key="9">
    <source>
        <dbReference type="ARBA" id="ARBA00032931"/>
    </source>
</evidence>
<evidence type="ECO:0000256" key="10">
    <source>
        <dbReference type="ARBA" id="ARBA00033093"/>
    </source>
</evidence>
<dbReference type="Gene3D" id="3.30.1330.10">
    <property type="entry name" value="PurM-like, N-terminal domain"/>
    <property type="match status" value="1"/>
</dbReference>
<keyword evidence="12" id="KW-0658">Purine biosynthesis</keyword>
<dbReference type="InterPro" id="IPR036676">
    <property type="entry name" value="PurM-like_C_sf"/>
</dbReference>
<evidence type="ECO:0000256" key="1">
    <source>
        <dbReference type="ARBA" id="ARBA00004686"/>
    </source>
</evidence>
<evidence type="ECO:0000256" key="2">
    <source>
        <dbReference type="ARBA" id="ARBA00010280"/>
    </source>
</evidence>
<dbReference type="RefSeq" id="WP_280998543.1">
    <property type="nucleotide sequence ID" value="NZ_CP069362.1"/>
</dbReference>
<dbReference type="GO" id="GO:0004641">
    <property type="term" value="F:phosphoribosylformylglycinamidine cyclo-ligase activity"/>
    <property type="evidence" value="ECO:0007669"/>
    <property type="project" value="UniProtKB-EC"/>
</dbReference>
<feature type="domain" description="PurM-like C-terminal" evidence="14">
    <location>
        <begin position="165"/>
        <end position="311"/>
    </location>
</feature>